<gene>
    <name evidence="1" type="ORF">E2562_032815</name>
</gene>
<sequence length="79" mass="9363">MGIKFIRGVASYELLGFWKIGKTQEPAEKRELVARGEQDVAKAWYYRRTRFSIREEEYDEVDSLDEETDIIDSDEEFHA</sequence>
<reference evidence="1 2" key="1">
    <citation type="submission" date="2019-11" db="EMBL/GenBank/DDBJ databases">
        <title>Whole genome sequence of Oryza granulata.</title>
        <authorList>
            <person name="Li W."/>
        </authorList>
    </citation>
    <scope>NUCLEOTIDE SEQUENCE [LARGE SCALE GENOMIC DNA]</scope>
    <source>
        <strain evidence="2">cv. Menghai</strain>
        <tissue evidence="1">Leaf</tissue>
    </source>
</reference>
<comment type="caution">
    <text evidence="1">The sequence shown here is derived from an EMBL/GenBank/DDBJ whole genome shotgun (WGS) entry which is preliminary data.</text>
</comment>
<evidence type="ECO:0000313" key="1">
    <source>
        <dbReference type="EMBL" id="KAF0914899.1"/>
    </source>
</evidence>
<dbReference type="EMBL" id="SPHZ02000006">
    <property type="protein sequence ID" value="KAF0914899.1"/>
    <property type="molecule type" value="Genomic_DNA"/>
</dbReference>
<accession>A0A6G1DR09</accession>
<organism evidence="1 2">
    <name type="scientific">Oryza meyeriana var. granulata</name>
    <dbReference type="NCBI Taxonomy" id="110450"/>
    <lineage>
        <taxon>Eukaryota</taxon>
        <taxon>Viridiplantae</taxon>
        <taxon>Streptophyta</taxon>
        <taxon>Embryophyta</taxon>
        <taxon>Tracheophyta</taxon>
        <taxon>Spermatophyta</taxon>
        <taxon>Magnoliopsida</taxon>
        <taxon>Liliopsida</taxon>
        <taxon>Poales</taxon>
        <taxon>Poaceae</taxon>
        <taxon>BOP clade</taxon>
        <taxon>Oryzoideae</taxon>
        <taxon>Oryzeae</taxon>
        <taxon>Oryzinae</taxon>
        <taxon>Oryza</taxon>
        <taxon>Oryza meyeriana</taxon>
    </lineage>
</organism>
<keyword evidence="2" id="KW-1185">Reference proteome</keyword>
<dbReference type="AlphaFoldDB" id="A0A6G1DR09"/>
<evidence type="ECO:0000313" key="2">
    <source>
        <dbReference type="Proteomes" id="UP000479710"/>
    </source>
</evidence>
<proteinExistence type="predicted"/>
<protein>
    <submittedName>
        <fullName evidence="1">Uncharacterized protein</fullName>
    </submittedName>
</protein>
<name>A0A6G1DR09_9ORYZ</name>
<dbReference type="Proteomes" id="UP000479710">
    <property type="component" value="Unassembled WGS sequence"/>
</dbReference>